<keyword evidence="2" id="KW-0479">Metal-binding</keyword>
<keyword evidence="8" id="KW-1185">Reference proteome</keyword>
<dbReference type="PROSITE" id="PS51795">
    <property type="entry name" value="ZF_FLZ"/>
    <property type="match status" value="1"/>
</dbReference>
<evidence type="ECO:0000256" key="1">
    <source>
        <dbReference type="ARBA" id="ARBA00009374"/>
    </source>
</evidence>
<dbReference type="GO" id="GO:0008270">
    <property type="term" value="F:zinc ion binding"/>
    <property type="evidence" value="ECO:0007669"/>
    <property type="project" value="UniProtKB-KW"/>
</dbReference>
<comment type="similarity">
    <text evidence="1">Belongs to the FLZ family.</text>
</comment>
<dbReference type="EMBL" id="BSYR01000028">
    <property type="protein sequence ID" value="GMI96182.1"/>
    <property type="molecule type" value="Genomic_DNA"/>
</dbReference>
<sequence>MDSSGRSRRHCFIEEDQGLASLAVMEAGFSGTHYQTHNQNGFLQRPLFYTRRTSLRNLSYSSSSSSSSCSSPRFEDQIHQPHFLDSCFLCKKPLGGNKDIFMYRGDTPFCSEECRQEQIDMDEAKEKSHSLSLSSSLKALRKKEQRKSTTSPTKAQSHPFRTGTVAAA</sequence>
<dbReference type="OrthoDB" id="1916924at2759"/>
<dbReference type="PANTHER" id="PTHR46057">
    <property type="entry name" value="FCS-LIKE ZINC FINGER 1-RELATED"/>
    <property type="match status" value="1"/>
</dbReference>
<dbReference type="InterPro" id="IPR044533">
    <property type="entry name" value="FLZ1/2/3"/>
</dbReference>
<feature type="domain" description="FLZ-type" evidence="6">
    <location>
        <begin position="82"/>
        <end position="126"/>
    </location>
</feature>
<evidence type="ECO:0000256" key="5">
    <source>
        <dbReference type="SAM" id="MobiDB-lite"/>
    </source>
</evidence>
<reference evidence="7" key="1">
    <citation type="submission" date="2023-05" db="EMBL/GenBank/DDBJ databases">
        <title>Genome and transcriptome analyses reveal genes involved in the formation of fine ridges on petal epidermal cells in Hibiscus trionum.</title>
        <authorList>
            <person name="Koshimizu S."/>
            <person name="Masuda S."/>
            <person name="Ishii T."/>
            <person name="Shirasu K."/>
            <person name="Hoshino A."/>
            <person name="Arita M."/>
        </authorList>
    </citation>
    <scope>NUCLEOTIDE SEQUENCE</scope>
    <source>
        <strain evidence="7">Hamamatsu line</strain>
    </source>
</reference>
<evidence type="ECO:0000256" key="3">
    <source>
        <dbReference type="ARBA" id="ARBA00022771"/>
    </source>
</evidence>
<evidence type="ECO:0000259" key="6">
    <source>
        <dbReference type="PROSITE" id="PS51795"/>
    </source>
</evidence>
<keyword evidence="3" id="KW-0862">Zinc</keyword>
<dbReference type="Pfam" id="PF04570">
    <property type="entry name" value="zf-FLZ"/>
    <property type="match status" value="1"/>
</dbReference>
<dbReference type="InterPro" id="IPR007650">
    <property type="entry name" value="Zf-FLZ_dom"/>
</dbReference>
<feature type="region of interest" description="Disordered" evidence="5">
    <location>
        <begin position="121"/>
        <end position="168"/>
    </location>
</feature>
<evidence type="ECO:0000256" key="2">
    <source>
        <dbReference type="ARBA" id="ARBA00022723"/>
    </source>
</evidence>
<comment type="caution">
    <text evidence="7">The sequence shown here is derived from an EMBL/GenBank/DDBJ whole genome shotgun (WGS) entry which is preliminary data.</text>
</comment>
<dbReference type="Proteomes" id="UP001165190">
    <property type="component" value="Unassembled WGS sequence"/>
</dbReference>
<evidence type="ECO:0000256" key="4">
    <source>
        <dbReference type="PROSITE-ProRule" id="PRU01131"/>
    </source>
</evidence>
<name>A0A9W7MA87_HIBTR</name>
<accession>A0A9W7MA87</accession>
<feature type="zinc finger region" description="FLZ-type" evidence="4">
    <location>
        <begin position="82"/>
        <end position="126"/>
    </location>
</feature>
<gene>
    <name evidence="7" type="ORF">HRI_003287500</name>
</gene>
<dbReference type="PANTHER" id="PTHR46057:SF9">
    <property type="entry name" value="FCS-LIKE ZINC FINGER 1"/>
    <property type="match status" value="1"/>
</dbReference>
<evidence type="ECO:0000313" key="7">
    <source>
        <dbReference type="EMBL" id="GMI96182.1"/>
    </source>
</evidence>
<organism evidence="7 8">
    <name type="scientific">Hibiscus trionum</name>
    <name type="common">Flower of an hour</name>
    <dbReference type="NCBI Taxonomy" id="183268"/>
    <lineage>
        <taxon>Eukaryota</taxon>
        <taxon>Viridiplantae</taxon>
        <taxon>Streptophyta</taxon>
        <taxon>Embryophyta</taxon>
        <taxon>Tracheophyta</taxon>
        <taxon>Spermatophyta</taxon>
        <taxon>Magnoliopsida</taxon>
        <taxon>eudicotyledons</taxon>
        <taxon>Gunneridae</taxon>
        <taxon>Pentapetalae</taxon>
        <taxon>rosids</taxon>
        <taxon>malvids</taxon>
        <taxon>Malvales</taxon>
        <taxon>Malvaceae</taxon>
        <taxon>Malvoideae</taxon>
        <taxon>Hibiscus</taxon>
    </lineage>
</organism>
<keyword evidence="3" id="KW-0863">Zinc-finger</keyword>
<proteinExistence type="inferred from homology"/>
<dbReference type="AlphaFoldDB" id="A0A9W7MA87"/>
<evidence type="ECO:0000313" key="8">
    <source>
        <dbReference type="Proteomes" id="UP001165190"/>
    </source>
</evidence>
<protein>
    <recommendedName>
        <fullName evidence="6">FLZ-type domain-containing protein</fullName>
    </recommendedName>
</protein>